<sequence>LRTRRNTLAPVFRLSPKILTPIFQLCTTEDFVAGLGVSYVCRQWREIAMKSSHFWSNIDLSRPRWALEMLDRSHSAPLTV</sequence>
<dbReference type="AlphaFoldDB" id="A0AAD7ED96"/>
<dbReference type="InterPro" id="IPR036047">
    <property type="entry name" value="F-box-like_dom_sf"/>
</dbReference>
<reference evidence="1" key="1">
    <citation type="submission" date="2023-03" db="EMBL/GenBank/DDBJ databases">
        <title>Massive genome expansion in bonnet fungi (Mycena s.s.) driven by repeated elements and novel gene families across ecological guilds.</title>
        <authorList>
            <consortium name="Lawrence Berkeley National Laboratory"/>
            <person name="Harder C.B."/>
            <person name="Miyauchi S."/>
            <person name="Viragh M."/>
            <person name="Kuo A."/>
            <person name="Thoen E."/>
            <person name="Andreopoulos B."/>
            <person name="Lu D."/>
            <person name="Skrede I."/>
            <person name="Drula E."/>
            <person name="Henrissat B."/>
            <person name="Morin E."/>
            <person name="Kohler A."/>
            <person name="Barry K."/>
            <person name="LaButti K."/>
            <person name="Morin E."/>
            <person name="Salamov A."/>
            <person name="Lipzen A."/>
            <person name="Mereny Z."/>
            <person name="Hegedus B."/>
            <person name="Baldrian P."/>
            <person name="Stursova M."/>
            <person name="Weitz H."/>
            <person name="Taylor A."/>
            <person name="Grigoriev I.V."/>
            <person name="Nagy L.G."/>
            <person name="Martin F."/>
            <person name="Kauserud H."/>
        </authorList>
    </citation>
    <scope>NUCLEOTIDE SEQUENCE</scope>
    <source>
        <strain evidence="1">CBHHK002</strain>
    </source>
</reference>
<dbReference type="Proteomes" id="UP001218218">
    <property type="component" value="Unassembled WGS sequence"/>
</dbReference>
<dbReference type="Gene3D" id="1.20.1280.50">
    <property type="match status" value="1"/>
</dbReference>
<gene>
    <name evidence="1" type="ORF">DFH08DRAFT_622106</name>
</gene>
<name>A0AAD7ED96_9AGAR</name>
<evidence type="ECO:0008006" key="3">
    <source>
        <dbReference type="Google" id="ProtNLM"/>
    </source>
</evidence>
<protein>
    <recommendedName>
        <fullName evidence="3">F-box domain-containing protein</fullName>
    </recommendedName>
</protein>
<organism evidence="1 2">
    <name type="scientific">Mycena albidolilacea</name>
    <dbReference type="NCBI Taxonomy" id="1033008"/>
    <lineage>
        <taxon>Eukaryota</taxon>
        <taxon>Fungi</taxon>
        <taxon>Dikarya</taxon>
        <taxon>Basidiomycota</taxon>
        <taxon>Agaricomycotina</taxon>
        <taxon>Agaricomycetes</taxon>
        <taxon>Agaricomycetidae</taxon>
        <taxon>Agaricales</taxon>
        <taxon>Marasmiineae</taxon>
        <taxon>Mycenaceae</taxon>
        <taxon>Mycena</taxon>
    </lineage>
</organism>
<dbReference type="SUPFAM" id="SSF81383">
    <property type="entry name" value="F-box domain"/>
    <property type="match status" value="1"/>
</dbReference>
<accession>A0AAD7ED96</accession>
<evidence type="ECO:0000313" key="2">
    <source>
        <dbReference type="Proteomes" id="UP001218218"/>
    </source>
</evidence>
<dbReference type="EMBL" id="JARIHO010000073">
    <property type="protein sequence ID" value="KAJ7312319.1"/>
    <property type="molecule type" value="Genomic_DNA"/>
</dbReference>
<evidence type="ECO:0000313" key="1">
    <source>
        <dbReference type="EMBL" id="KAJ7312319.1"/>
    </source>
</evidence>
<feature type="non-terminal residue" evidence="1">
    <location>
        <position position="80"/>
    </location>
</feature>
<comment type="caution">
    <text evidence="1">The sequence shown here is derived from an EMBL/GenBank/DDBJ whole genome shotgun (WGS) entry which is preliminary data.</text>
</comment>
<feature type="non-terminal residue" evidence="1">
    <location>
        <position position="1"/>
    </location>
</feature>
<keyword evidence="2" id="KW-1185">Reference proteome</keyword>
<proteinExistence type="predicted"/>